<feature type="signal peptide" evidence="1">
    <location>
        <begin position="1"/>
        <end position="21"/>
    </location>
</feature>
<dbReference type="PANTHER" id="PTHR35272">
    <property type="entry name" value="THIOL:DISULFIDE INTERCHANGE PROTEIN DSBC-RELATED"/>
    <property type="match status" value="1"/>
</dbReference>
<dbReference type="InterPro" id="IPR018950">
    <property type="entry name" value="DiS-bond_isomerase_DsbC/G_N"/>
</dbReference>
<sequence length="238" mass="27228">MRSRPLLVMFVVLFYPLQLFAEVETKPDDEELIRIRFPEITIEGLGKTEIDGLYEIAFEEKIVYYHPQSGLTIVGEILTKDGISLTARKKAEMTADRIKNLPLEKAIRIGNGKHTVIEVVDPDCPFCRKTAAFFRKRSDVTRYVFLLPITEIHPEAERKSRYILCAPDRKLAYEEVLSGRLDHEAFETCEDAAVSELLEEHKRIGRRLGVRGTPTMWIDGEFVSGADFKKIARILEGN</sequence>
<evidence type="ECO:0000256" key="1">
    <source>
        <dbReference type="SAM" id="SignalP"/>
    </source>
</evidence>
<dbReference type="AlphaFoldDB" id="A0A7X6DQB7"/>
<dbReference type="PANTHER" id="PTHR35272:SF3">
    <property type="entry name" value="THIOL:DISULFIDE INTERCHANGE PROTEIN DSBC"/>
    <property type="match status" value="1"/>
</dbReference>
<dbReference type="Pfam" id="PF13098">
    <property type="entry name" value="Thioredoxin_2"/>
    <property type="match status" value="1"/>
</dbReference>
<dbReference type="RefSeq" id="WP_168059781.1">
    <property type="nucleotide sequence ID" value="NZ_VTOW01000002.1"/>
</dbReference>
<dbReference type="InterPro" id="IPR051470">
    <property type="entry name" value="Thiol:disulfide_interchange"/>
</dbReference>
<dbReference type="Pfam" id="PF10411">
    <property type="entry name" value="DsbC_N"/>
    <property type="match status" value="1"/>
</dbReference>
<dbReference type="EMBL" id="VTOW01000002">
    <property type="protein sequence ID" value="NKE71284.1"/>
    <property type="molecule type" value="Genomic_DNA"/>
</dbReference>
<feature type="domain" description="Thioredoxin-like fold" evidence="3">
    <location>
        <begin position="110"/>
        <end position="218"/>
    </location>
</feature>
<dbReference type="CDD" id="cd03020">
    <property type="entry name" value="DsbA_DsbC_DsbG"/>
    <property type="match status" value="1"/>
</dbReference>
<keyword evidence="5" id="KW-1185">Reference proteome</keyword>
<dbReference type="InterPro" id="IPR012336">
    <property type="entry name" value="Thioredoxin-like_fold"/>
</dbReference>
<accession>A0A7X6DQB7</accession>
<feature type="chain" id="PRO_5031049004" evidence="1">
    <location>
        <begin position="22"/>
        <end position="238"/>
    </location>
</feature>
<gene>
    <name evidence="4" type="ORF">MNODULE_11100</name>
</gene>
<organism evidence="4 5">
    <name type="scientific">Candidatus Manganitrophus noduliformans</name>
    <dbReference type="NCBI Taxonomy" id="2606439"/>
    <lineage>
        <taxon>Bacteria</taxon>
        <taxon>Pseudomonadati</taxon>
        <taxon>Nitrospirota</taxon>
        <taxon>Nitrospiria</taxon>
        <taxon>Candidatus Troglogloeales</taxon>
        <taxon>Candidatus Manganitrophaceae</taxon>
        <taxon>Candidatus Manganitrophus</taxon>
    </lineage>
</organism>
<dbReference type="InterPro" id="IPR033954">
    <property type="entry name" value="DiS-bond_Isoase_DsbC/G"/>
</dbReference>
<proteinExistence type="predicted"/>
<dbReference type="Proteomes" id="UP000534783">
    <property type="component" value="Unassembled WGS sequence"/>
</dbReference>
<dbReference type="InterPro" id="IPR036249">
    <property type="entry name" value="Thioredoxin-like_sf"/>
</dbReference>
<dbReference type="SUPFAM" id="SSF52833">
    <property type="entry name" value="Thioredoxin-like"/>
    <property type="match status" value="1"/>
</dbReference>
<feature type="domain" description="Disulphide bond isomerase DsbC/G N-terminal" evidence="2">
    <location>
        <begin position="32"/>
        <end position="86"/>
    </location>
</feature>
<evidence type="ECO:0000259" key="3">
    <source>
        <dbReference type="Pfam" id="PF13098"/>
    </source>
</evidence>
<protein>
    <submittedName>
        <fullName evidence="4">DsbC family protein</fullName>
    </submittedName>
</protein>
<evidence type="ECO:0000259" key="2">
    <source>
        <dbReference type="Pfam" id="PF10411"/>
    </source>
</evidence>
<dbReference type="Gene3D" id="3.40.30.10">
    <property type="entry name" value="Glutaredoxin"/>
    <property type="match status" value="1"/>
</dbReference>
<keyword evidence="1" id="KW-0732">Signal</keyword>
<comment type="caution">
    <text evidence="4">The sequence shown here is derived from an EMBL/GenBank/DDBJ whole genome shotgun (WGS) entry which is preliminary data.</text>
</comment>
<evidence type="ECO:0000313" key="4">
    <source>
        <dbReference type="EMBL" id="NKE71284.1"/>
    </source>
</evidence>
<reference evidence="4 5" key="1">
    <citation type="journal article" date="2020" name="Nature">
        <title>Bacterial chemolithoautotrophy via manganese oxidation.</title>
        <authorList>
            <person name="Yu H."/>
            <person name="Leadbetter J.R."/>
        </authorList>
    </citation>
    <scope>NUCLEOTIDE SEQUENCE [LARGE SCALE GENOMIC DNA]</scope>
    <source>
        <strain evidence="4 5">Mn-1</strain>
    </source>
</reference>
<evidence type="ECO:0000313" key="5">
    <source>
        <dbReference type="Proteomes" id="UP000534783"/>
    </source>
</evidence>
<name>A0A7X6DQB7_9BACT</name>